<feature type="coiled-coil region" evidence="1">
    <location>
        <begin position="250"/>
        <end position="320"/>
    </location>
</feature>
<dbReference type="GO" id="GO:0032511">
    <property type="term" value="P:late endosome to vacuole transport via multivesicular body sorting pathway"/>
    <property type="evidence" value="ECO:0007669"/>
    <property type="project" value="TreeGrafter"/>
</dbReference>
<evidence type="ECO:0000313" key="3">
    <source>
        <dbReference type="EMBL" id="EFA77869.1"/>
    </source>
</evidence>
<dbReference type="EMBL" id="ADBJ01000039">
    <property type="protein sequence ID" value="EFA77869.1"/>
    <property type="molecule type" value="Genomic_DNA"/>
</dbReference>
<proteinExistence type="predicted"/>
<keyword evidence="4" id="KW-1185">Reference proteome</keyword>
<dbReference type="Gene3D" id="6.10.140.1230">
    <property type="match status" value="1"/>
</dbReference>
<feature type="compositionally biased region" description="Low complexity" evidence="2">
    <location>
        <begin position="407"/>
        <end position="433"/>
    </location>
</feature>
<dbReference type="STRING" id="670386.D3BLD5"/>
<dbReference type="InParanoid" id="D3BLD5"/>
<dbReference type="FunCoup" id="D3BLD5">
    <property type="interactions" value="115"/>
</dbReference>
<organism evidence="3 4">
    <name type="scientific">Heterostelium pallidum (strain ATCC 26659 / Pp 5 / PN500)</name>
    <name type="common">Cellular slime mold</name>
    <name type="synonym">Polysphondylium pallidum</name>
    <dbReference type="NCBI Taxonomy" id="670386"/>
    <lineage>
        <taxon>Eukaryota</taxon>
        <taxon>Amoebozoa</taxon>
        <taxon>Evosea</taxon>
        <taxon>Eumycetozoa</taxon>
        <taxon>Dictyostelia</taxon>
        <taxon>Acytosteliales</taxon>
        <taxon>Acytosteliaceae</taxon>
        <taxon>Heterostelium</taxon>
    </lineage>
</organism>
<reference evidence="3 4" key="1">
    <citation type="journal article" date="2011" name="Genome Res.">
        <title>Phylogeny-wide analysis of social amoeba genomes highlights ancient origins for complex intercellular communication.</title>
        <authorList>
            <person name="Heidel A.J."/>
            <person name="Lawal H.M."/>
            <person name="Felder M."/>
            <person name="Schilde C."/>
            <person name="Helps N.R."/>
            <person name="Tunggal B."/>
            <person name="Rivero F."/>
            <person name="John U."/>
            <person name="Schleicher M."/>
            <person name="Eichinger L."/>
            <person name="Platzer M."/>
            <person name="Noegel A.A."/>
            <person name="Schaap P."/>
            <person name="Gloeckner G."/>
        </authorList>
    </citation>
    <scope>NUCLEOTIDE SEQUENCE [LARGE SCALE GENOMIC DNA]</scope>
    <source>
        <strain evidence="4">ATCC 26659 / Pp 5 / PN500</strain>
    </source>
</reference>
<dbReference type="GeneID" id="31364844"/>
<protein>
    <submittedName>
        <fullName evidence="3">SNF7 family protein</fullName>
    </submittedName>
</protein>
<dbReference type="InterPro" id="IPR005024">
    <property type="entry name" value="Snf7_fam"/>
</dbReference>
<sequence>MNKNNNISPTKINSNNINNSSSKLDEEHESRKILLSRLPASRQQNPERYDNILNFWSKSIRRVIDECNLLIFTPQQLKEIFTVEGGITPISLMNIIDEIERGNDIELLSKFTTQMGWSSWLWNRVAVPTFQWSVSKVYPSSMNSPRKTDNSKAVLERKLVCPAAANIKAEELYQIQLDRIQSTIDNIVSLSNVEKEIADWLITKEELALLLHILDKEGKAKLIVHNNETKGVKFANEGEKVVVLDTDLGVLELNNTYEKLIAQEEKLKNDIDACSEQIRTYVRAKQRDLSLTQLKRKKTLESILAKRQQASNNIHELLASIESAHSNQQVMDTLCVGVSTLKKVNEKMSVDQVDKVMDDFADVMLNQKEIEEAITTGMAANAPESNPEEDAELERELEKLEEEQKLKQQQQNKTPTTENPTTTTTTTTSKTPPVKSQEDIELEKELEQLENLSLNESSPKEKKKEPILEAS</sequence>
<dbReference type="RefSeq" id="XP_020429997.1">
    <property type="nucleotide sequence ID" value="XM_020580164.1"/>
</dbReference>
<dbReference type="OMA" id="NEQMATT"/>
<dbReference type="GO" id="GO:0006900">
    <property type="term" value="P:vesicle budding from membrane"/>
    <property type="evidence" value="ECO:0007669"/>
    <property type="project" value="TreeGrafter"/>
</dbReference>
<dbReference type="GO" id="GO:0005771">
    <property type="term" value="C:multivesicular body"/>
    <property type="evidence" value="ECO:0007669"/>
    <property type="project" value="TreeGrafter"/>
</dbReference>
<name>D3BLD5_HETP5</name>
<keyword evidence="1" id="KW-0175">Coiled coil</keyword>
<accession>D3BLD5</accession>
<dbReference type="Proteomes" id="UP000001396">
    <property type="component" value="Unassembled WGS sequence"/>
</dbReference>
<evidence type="ECO:0000313" key="4">
    <source>
        <dbReference type="Proteomes" id="UP000001396"/>
    </source>
</evidence>
<dbReference type="GO" id="GO:0009898">
    <property type="term" value="C:cytoplasmic side of plasma membrane"/>
    <property type="evidence" value="ECO:0007669"/>
    <property type="project" value="TreeGrafter"/>
</dbReference>
<comment type="caution">
    <text evidence="3">The sequence shown here is derived from an EMBL/GenBank/DDBJ whole genome shotgun (WGS) entry which is preliminary data.</text>
</comment>
<dbReference type="PANTHER" id="PTHR22761:SF96">
    <property type="entry name" value="BCDNA.GH08385"/>
    <property type="match status" value="1"/>
</dbReference>
<feature type="region of interest" description="Disordered" evidence="2">
    <location>
        <begin position="376"/>
        <end position="471"/>
    </location>
</feature>
<dbReference type="Pfam" id="PF03357">
    <property type="entry name" value="Snf7"/>
    <property type="match status" value="1"/>
</dbReference>
<feature type="compositionally biased region" description="Low complexity" evidence="2">
    <location>
        <begin position="1"/>
        <end position="22"/>
    </location>
</feature>
<gene>
    <name evidence="3" type="ORF">PPL_09369</name>
</gene>
<evidence type="ECO:0000256" key="1">
    <source>
        <dbReference type="SAM" id="Coils"/>
    </source>
</evidence>
<dbReference type="Pfam" id="PF25880">
    <property type="entry name" value="WHD_CHMP7_1st"/>
    <property type="match status" value="1"/>
</dbReference>
<dbReference type="AlphaFoldDB" id="D3BLD5"/>
<feature type="compositionally biased region" description="Basic and acidic residues" evidence="2">
    <location>
        <begin position="394"/>
        <end position="406"/>
    </location>
</feature>
<dbReference type="GO" id="GO:0000815">
    <property type="term" value="C:ESCRT III complex"/>
    <property type="evidence" value="ECO:0007669"/>
    <property type="project" value="TreeGrafter"/>
</dbReference>
<dbReference type="PANTHER" id="PTHR22761">
    <property type="entry name" value="CHARGED MULTIVESICULAR BODY PROTEIN"/>
    <property type="match status" value="1"/>
</dbReference>
<feature type="compositionally biased region" description="Basic and acidic residues" evidence="2">
    <location>
        <begin position="458"/>
        <end position="471"/>
    </location>
</feature>
<evidence type="ECO:0000256" key="2">
    <source>
        <dbReference type="SAM" id="MobiDB-lite"/>
    </source>
</evidence>
<feature type="region of interest" description="Disordered" evidence="2">
    <location>
        <begin position="1"/>
        <end position="25"/>
    </location>
</feature>